<gene>
    <name evidence="1" type="ORF">CDV31_014847</name>
</gene>
<comment type="caution">
    <text evidence="1">The sequence shown here is derived from an EMBL/GenBank/DDBJ whole genome shotgun (WGS) entry which is preliminary data.</text>
</comment>
<dbReference type="AlphaFoldDB" id="A0A428STM4"/>
<evidence type="ECO:0000313" key="1">
    <source>
        <dbReference type="EMBL" id="RSL93132.1"/>
    </source>
</evidence>
<reference evidence="1 2" key="1">
    <citation type="submission" date="2017-06" db="EMBL/GenBank/DDBJ databases">
        <title>Cmopartive genomic analysis of Ambrosia Fusariam Clade fungi.</title>
        <authorList>
            <person name="Stajich J.E."/>
            <person name="Carrillo J."/>
            <person name="Kijimoto T."/>
            <person name="Eskalen A."/>
            <person name="O'Donnell K."/>
            <person name="Kasson M."/>
        </authorList>
    </citation>
    <scope>NUCLEOTIDE SEQUENCE [LARGE SCALE GENOMIC DNA]</scope>
    <source>
        <strain evidence="1 2">NRRL 20438</strain>
    </source>
</reference>
<proteinExistence type="predicted"/>
<organism evidence="1 2">
    <name type="scientific">Fusarium ambrosium</name>
    <dbReference type="NCBI Taxonomy" id="131363"/>
    <lineage>
        <taxon>Eukaryota</taxon>
        <taxon>Fungi</taxon>
        <taxon>Dikarya</taxon>
        <taxon>Ascomycota</taxon>
        <taxon>Pezizomycotina</taxon>
        <taxon>Sordariomycetes</taxon>
        <taxon>Hypocreomycetidae</taxon>
        <taxon>Hypocreales</taxon>
        <taxon>Nectriaceae</taxon>
        <taxon>Fusarium</taxon>
        <taxon>Fusarium solani species complex</taxon>
    </lineage>
</organism>
<keyword evidence="2" id="KW-1185">Reference proteome</keyword>
<dbReference type="Proteomes" id="UP000288429">
    <property type="component" value="Unassembled WGS sequence"/>
</dbReference>
<protein>
    <submittedName>
        <fullName evidence="1">Uncharacterized protein</fullName>
    </submittedName>
</protein>
<evidence type="ECO:0000313" key="2">
    <source>
        <dbReference type="Proteomes" id="UP000288429"/>
    </source>
</evidence>
<name>A0A428STM4_9HYPO</name>
<dbReference type="EMBL" id="NIZV01000356">
    <property type="protein sequence ID" value="RSL93132.1"/>
    <property type="molecule type" value="Genomic_DNA"/>
</dbReference>
<sequence length="67" mass="7335">MGLNETYDQVNGTERAGMLRKPACSDWSSIGQHVGRAVVFIAGFVPLPSEEIKTLYYPLSYAQDGAK</sequence>
<accession>A0A428STM4</accession>